<gene>
    <name evidence="2" type="ORF">PHPALM_3881</name>
</gene>
<evidence type="ECO:0000313" key="3">
    <source>
        <dbReference type="Proteomes" id="UP000237271"/>
    </source>
</evidence>
<protein>
    <submittedName>
        <fullName evidence="2">Polyprotein</fullName>
    </submittedName>
</protein>
<dbReference type="OrthoDB" id="128233at2759"/>
<organism evidence="2 3">
    <name type="scientific">Phytophthora palmivora</name>
    <dbReference type="NCBI Taxonomy" id="4796"/>
    <lineage>
        <taxon>Eukaryota</taxon>
        <taxon>Sar</taxon>
        <taxon>Stramenopiles</taxon>
        <taxon>Oomycota</taxon>
        <taxon>Peronosporomycetes</taxon>
        <taxon>Peronosporales</taxon>
        <taxon>Peronosporaceae</taxon>
        <taxon>Phytophthora</taxon>
    </lineage>
</organism>
<comment type="caution">
    <text evidence="2">The sequence shown here is derived from an EMBL/GenBank/DDBJ whole genome shotgun (WGS) entry which is preliminary data.</text>
</comment>
<dbReference type="Proteomes" id="UP000237271">
    <property type="component" value="Unassembled WGS sequence"/>
</dbReference>
<sequence>MVGPVSAPDRLFGSCNQASSRLRRERGIDTSRGSAKRLAHVTVVDSASKTRVIEVASPPRDAKSITRLPGISWKKFLRDLKAGDIKQVCLIANADSLDDASSRPKSVEPKSAREERFAAQSWETLKASGNPVST</sequence>
<evidence type="ECO:0000313" key="2">
    <source>
        <dbReference type="EMBL" id="POM78573.1"/>
    </source>
</evidence>
<feature type="compositionally biased region" description="Basic and acidic residues" evidence="1">
    <location>
        <begin position="100"/>
        <end position="117"/>
    </location>
</feature>
<dbReference type="AlphaFoldDB" id="A0A2P4YLA4"/>
<proteinExistence type="predicted"/>
<name>A0A2P4YLA4_9STRA</name>
<evidence type="ECO:0000256" key="1">
    <source>
        <dbReference type="SAM" id="MobiDB-lite"/>
    </source>
</evidence>
<dbReference type="EMBL" id="NCKW01001965">
    <property type="protein sequence ID" value="POM78573.1"/>
    <property type="molecule type" value="Genomic_DNA"/>
</dbReference>
<accession>A0A2P4YLA4</accession>
<keyword evidence="3" id="KW-1185">Reference proteome</keyword>
<feature type="region of interest" description="Disordered" evidence="1">
    <location>
        <begin position="98"/>
        <end position="134"/>
    </location>
</feature>
<reference evidence="2 3" key="1">
    <citation type="journal article" date="2017" name="Genome Biol. Evol.">
        <title>Phytophthora megakarya and P. palmivora, closely related causal agents of cacao black pod rot, underwent increases in genome sizes and gene numbers by different mechanisms.</title>
        <authorList>
            <person name="Ali S.S."/>
            <person name="Shao J."/>
            <person name="Lary D.J."/>
            <person name="Kronmiller B."/>
            <person name="Shen D."/>
            <person name="Strem M.D."/>
            <person name="Amoako-Attah I."/>
            <person name="Akrofi A.Y."/>
            <person name="Begoude B.A."/>
            <person name="Ten Hoopen G.M."/>
            <person name="Coulibaly K."/>
            <person name="Kebe B.I."/>
            <person name="Melnick R.L."/>
            <person name="Guiltinan M.J."/>
            <person name="Tyler B.M."/>
            <person name="Meinhardt L.W."/>
            <person name="Bailey B.A."/>
        </authorList>
    </citation>
    <scope>NUCLEOTIDE SEQUENCE [LARGE SCALE GENOMIC DNA]</scope>
    <source>
        <strain evidence="3">sbr112.9</strain>
    </source>
</reference>